<dbReference type="AlphaFoldDB" id="A0A6S7FZP2"/>
<protein>
    <submittedName>
        <fullName evidence="1">Uncharacterized protein</fullName>
    </submittedName>
</protein>
<comment type="caution">
    <text evidence="1">The sequence shown here is derived from an EMBL/GenBank/DDBJ whole genome shotgun (WGS) entry which is preliminary data.</text>
</comment>
<name>A0A6S7FZP2_PARCT</name>
<proteinExistence type="predicted"/>
<evidence type="ECO:0000313" key="2">
    <source>
        <dbReference type="Proteomes" id="UP001152795"/>
    </source>
</evidence>
<accession>A0A6S7FZP2</accession>
<dbReference type="Proteomes" id="UP001152795">
    <property type="component" value="Unassembled WGS sequence"/>
</dbReference>
<keyword evidence="2" id="KW-1185">Reference proteome</keyword>
<organism evidence="1 2">
    <name type="scientific">Paramuricea clavata</name>
    <name type="common">Red gorgonian</name>
    <name type="synonym">Violescent sea-whip</name>
    <dbReference type="NCBI Taxonomy" id="317549"/>
    <lineage>
        <taxon>Eukaryota</taxon>
        <taxon>Metazoa</taxon>
        <taxon>Cnidaria</taxon>
        <taxon>Anthozoa</taxon>
        <taxon>Octocorallia</taxon>
        <taxon>Malacalcyonacea</taxon>
        <taxon>Plexauridae</taxon>
        <taxon>Paramuricea</taxon>
    </lineage>
</organism>
<sequence length="381" mass="44063">MSDEKHQSDICDLFNNIISKIDELHLHPRNKILLYSRYLLSKISWDFTITDISQTWVCETLDGIATKYMRKWLELPISATLSNVYLPYNKFSLNVILPSTKFIQCQTVSRLALKSSINENIRELWSITSTNRNIQYDIYSNTKDVLKAFRQKNEQRLQNNLISQGSFFSNIVKNSTLAFNSLWSSVHSKLPKNIFNFSLRYINNSLPTRKNIVKWGLSSSADCSFCFCPESLLHIISGCKTYLNEGRYTWRHDSVLNLIASSLLVVGRSKMYVDLPGFISPSVITGDELRPDLLLTIENKILYILELTVGFETNLKTNSDRKHEKFFTLITDQENIYDEIKFVNVSISSLGVFGESTNTLFDMLHDLKRNKDWNNPELLNF</sequence>
<dbReference type="EMBL" id="CACRXK020000941">
    <property type="protein sequence ID" value="CAB3985934.1"/>
    <property type="molecule type" value="Genomic_DNA"/>
</dbReference>
<evidence type="ECO:0000313" key="1">
    <source>
        <dbReference type="EMBL" id="CAB3985934.1"/>
    </source>
</evidence>
<gene>
    <name evidence="1" type="ORF">PACLA_8A037583</name>
</gene>
<reference evidence="1" key="1">
    <citation type="submission" date="2020-04" db="EMBL/GenBank/DDBJ databases">
        <authorList>
            <person name="Alioto T."/>
            <person name="Alioto T."/>
            <person name="Gomez Garrido J."/>
        </authorList>
    </citation>
    <scope>NUCLEOTIDE SEQUENCE</scope>
    <source>
        <strain evidence="1">A484AB</strain>
    </source>
</reference>
<dbReference type="OrthoDB" id="447743at2759"/>